<reference evidence="1" key="1">
    <citation type="submission" date="2018-02" db="EMBL/GenBank/DDBJ databases">
        <title>Rhizophora mucronata_Transcriptome.</title>
        <authorList>
            <person name="Meera S.P."/>
            <person name="Sreeshan A."/>
            <person name="Augustine A."/>
        </authorList>
    </citation>
    <scope>NUCLEOTIDE SEQUENCE</scope>
    <source>
        <tissue evidence="1">Leaf</tissue>
    </source>
</reference>
<organism evidence="1">
    <name type="scientific">Rhizophora mucronata</name>
    <name type="common">Asiatic mangrove</name>
    <dbReference type="NCBI Taxonomy" id="61149"/>
    <lineage>
        <taxon>Eukaryota</taxon>
        <taxon>Viridiplantae</taxon>
        <taxon>Streptophyta</taxon>
        <taxon>Embryophyta</taxon>
        <taxon>Tracheophyta</taxon>
        <taxon>Spermatophyta</taxon>
        <taxon>Magnoliopsida</taxon>
        <taxon>eudicotyledons</taxon>
        <taxon>Gunneridae</taxon>
        <taxon>Pentapetalae</taxon>
        <taxon>rosids</taxon>
        <taxon>fabids</taxon>
        <taxon>Malpighiales</taxon>
        <taxon>Rhizophoraceae</taxon>
        <taxon>Rhizophora</taxon>
    </lineage>
</organism>
<evidence type="ECO:0000313" key="1">
    <source>
        <dbReference type="EMBL" id="MBX47712.1"/>
    </source>
</evidence>
<protein>
    <submittedName>
        <fullName evidence="1">Uncharacterized protein</fullName>
    </submittedName>
</protein>
<sequence length="44" mass="5118">MFPWRIRHSLSCASFCIIRFHSSAVLQRTELHDPGCLSSQISWL</sequence>
<dbReference type="AlphaFoldDB" id="A0A2P2NZ38"/>
<name>A0A2P2NZ38_RHIMU</name>
<accession>A0A2P2NZ38</accession>
<proteinExistence type="predicted"/>
<dbReference type="EMBL" id="GGEC01067228">
    <property type="protein sequence ID" value="MBX47712.1"/>
    <property type="molecule type" value="Transcribed_RNA"/>
</dbReference>